<feature type="region of interest" description="Disordered" evidence="1">
    <location>
        <begin position="336"/>
        <end position="371"/>
    </location>
</feature>
<gene>
    <name evidence="2" type="ORF">EJ05DRAFT_476039</name>
</gene>
<proteinExistence type="predicted"/>
<sequence>MPRKKKTKAPARSVRQPSCSRLLQVPREIRDNIYSWVFTSTRLTYGEDPDDPRSIKRAKKKSRLHSLSLLYTCQQVHREIGSQWIGWVLFNFQTGEALLDILTEFPEQRVAAIRHLRVNSRPVMLSLPHDDVYYRLAWILKLVPQLRLDTLTVIGGDAGMLKGPSGMVDYQILDELVSCGSGWKELHYITPTSSILSFAKTTQFGKTYIRKPQPEVWQSTLTNRDGPNSGATVTIFRSQSRIRESVRQPGARELYQSIVPPEEYTDFGEVEDTFLCKDDQDARAVLVVVKRGRNTNVVQENGEPPYDENYDLRALVTDEYPTWTSIRSGYTEGASDYDEYNDYGYHDDDDDDDDDYIGSSYPSVNNKHRDAYGNDAYQMKDVNMLDLDSDSWTHADQNRPEPWTEEKARATFERMFRNFN</sequence>
<dbReference type="EMBL" id="ML996571">
    <property type="protein sequence ID" value="KAF2758725.1"/>
    <property type="molecule type" value="Genomic_DNA"/>
</dbReference>
<dbReference type="RefSeq" id="XP_033601176.1">
    <property type="nucleotide sequence ID" value="XM_033743941.1"/>
</dbReference>
<keyword evidence="3" id="KW-1185">Reference proteome</keyword>
<dbReference type="PANTHER" id="PTHR38790">
    <property type="entry name" value="2EXR DOMAIN-CONTAINING PROTEIN-RELATED"/>
    <property type="match status" value="1"/>
</dbReference>
<name>A0A6A6W855_9PEZI</name>
<evidence type="ECO:0000313" key="2">
    <source>
        <dbReference type="EMBL" id="KAF2758725.1"/>
    </source>
</evidence>
<reference evidence="2" key="1">
    <citation type="journal article" date="2020" name="Stud. Mycol.">
        <title>101 Dothideomycetes genomes: a test case for predicting lifestyles and emergence of pathogens.</title>
        <authorList>
            <person name="Haridas S."/>
            <person name="Albert R."/>
            <person name="Binder M."/>
            <person name="Bloem J."/>
            <person name="Labutti K."/>
            <person name="Salamov A."/>
            <person name="Andreopoulos B."/>
            <person name="Baker S."/>
            <person name="Barry K."/>
            <person name="Bills G."/>
            <person name="Bluhm B."/>
            <person name="Cannon C."/>
            <person name="Castanera R."/>
            <person name="Culley D."/>
            <person name="Daum C."/>
            <person name="Ezra D."/>
            <person name="Gonzalez J."/>
            <person name="Henrissat B."/>
            <person name="Kuo A."/>
            <person name="Liang C."/>
            <person name="Lipzen A."/>
            <person name="Lutzoni F."/>
            <person name="Magnuson J."/>
            <person name="Mondo S."/>
            <person name="Nolan M."/>
            <person name="Ohm R."/>
            <person name="Pangilinan J."/>
            <person name="Park H.-J."/>
            <person name="Ramirez L."/>
            <person name="Alfaro M."/>
            <person name="Sun H."/>
            <person name="Tritt A."/>
            <person name="Yoshinaga Y."/>
            <person name="Zwiers L.-H."/>
            <person name="Turgeon B."/>
            <person name="Goodwin S."/>
            <person name="Spatafora J."/>
            <person name="Crous P."/>
            <person name="Grigoriev I."/>
        </authorList>
    </citation>
    <scope>NUCLEOTIDE SEQUENCE</scope>
    <source>
        <strain evidence="2">CBS 121739</strain>
    </source>
</reference>
<dbReference type="AlphaFoldDB" id="A0A6A6W855"/>
<dbReference type="Proteomes" id="UP000799437">
    <property type="component" value="Unassembled WGS sequence"/>
</dbReference>
<organism evidence="2 3">
    <name type="scientific">Pseudovirgaria hyperparasitica</name>
    <dbReference type="NCBI Taxonomy" id="470096"/>
    <lineage>
        <taxon>Eukaryota</taxon>
        <taxon>Fungi</taxon>
        <taxon>Dikarya</taxon>
        <taxon>Ascomycota</taxon>
        <taxon>Pezizomycotina</taxon>
        <taxon>Dothideomycetes</taxon>
        <taxon>Dothideomycetes incertae sedis</taxon>
        <taxon>Acrospermales</taxon>
        <taxon>Acrospermaceae</taxon>
        <taxon>Pseudovirgaria</taxon>
    </lineage>
</organism>
<dbReference type="OrthoDB" id="72726at2759"/>
<dbReference type="GeneID" id="54484995"/>
<protein>
    <submittedName>
        <fullName evidence="2">Uncharacterized protein</fullName>
    </submittedName>
</protein>
<evidence type="ECO:0000256" key="1">
    <source>
        <dbReference type="SAM" id="MobiDB-lite"/>
    </source>
</evidence>
<accession>A0A6A6W855</accession>
<evidence type="ECO:0000313" key="3">
    <source>
        <dbReference type="Proteomes" id="UP000799437"/>
    </source>
</evidence>
<feature type="compositionally biased region" description="Acidic residues" evidence="1">
    <location>
        <begin position="336"/>
        <end position="356"/>
    </location>
</feature>